<protein>
    <recommendedName>
        <fullName evidence="3">Regulatory protein RecX</fullName>
    </recommendedName>
</protein>
<sequence length="197" mass="21168">MTKERPPRPARQPIPAGPAPGEARLREAALAHLARFAATEQGLRRVLERRIDRWARRAEAEGQDISGLAAARALAAQVARQMVALGAVDDAAFAAARARRLARAGRSRRAIAAHLAGKGVAREVASAALPEEELNAALAQCRRRRTGPFAVEPMAREARLKALAALARAGFGRDVSEQALDMPREEAEERLAALRQG</sequence>
<evidence type="ECO:0000256" key="1">
    <source>
        <dbReference type="ARBA" id="ARBA00004496"/>
    </source>
</evidence>
<accession>A0A1G6JT14</accession>
<keyword evidence="8" id="KW-1185">Reference proteome</keyword>
<dbReference type="Gene3D" id="1.10.10.10">
    <property type="entry name" value="Winged helix-like DNA-binding domain superfamily/Winged helix DNA-binding domain"/>
    <property type="match status" value="1"/>
</dbReference>
<dbReference type="Pfam" id="PF02631">
    <property type="entry name" value="RecX_HTH2"/>
    <property type="match status" value="1"/>
</dbReference>
<evidence type="ECO:0000256" key="5">
    <source>
        <dbReference type="SAM" id="MobiDB-lite"/>
    </source>
</evidence>
<feature type="compositionally biased region" description="Pro residues" evidence="5">
    <location>
        <begin position="9"/>
        <end position="18"/>
    </location>
</feature>
<evidence type="ECO:0000256" key="2">
    <source>
        <dbReference type="ARBA" id="ARBA00009695"/>
    </source>
</evidence>
<keyword evidence="4" id="KW-0963">Cytoplasm</keyword>
<gene>
    <name evidence="7" type="ORF">SAMN04487779_1001269</name>
</gene>
<comment type="similarity">
    <text evidence="2">Belongs to the RecX family.</text>
</comment>
<name>A0A1G6JT14_9PROT</name>
<reference evidence="7 8" key="1">
    <citation type="submission" date="2016-10" db="EMBL/GenBank/DDBJ databases">
        <authorList>
            <person name="de Groot N.N."/>
        </authorList>
    </citation>
    <scope>NUCLEOTIDE SEQUENCE [LARGE SCALE GENOMIC DNA]</scope>
    <source>
        <strain evidence="7 8">CPCC 100156</strain>
    </source>
</reference>
<comment type="subcellular location">
    <subcellularLocation>
        <location evidence="1">Cytoplasm</location>
    </subcellularLocation>
</comment>
<dbReference type="InterPro" id="IPR053924">
    <property type="entry name" value="RecX_HTH_2nd"/>
</dbReference>
<feature type="domain" description="RecX second three-helical" evidence="6">
    <location>
        <begin position="89"/>
        <end position="129"/>
    </location>
</feature>
<evidence type="ECO:0000313" key="8">
    <source>
        <dbReference type="Proteomes" id="UP000198925"/>
    </source>
</evidence>
<dbReference type="GO" id="GO:0005737">
    <property type="term" value="C:cytoplasm"/>
    <property type="evidence" value="ECO:0007669"/>
    <property type="project" value="UniProtKB-SubCell"/>
</dbReference>
<evidence type="ECO:0000259" key="6">
    <source>
        <dbReference type="Pfam" id="PF02631"/>
    </source>
</evidence>
<proteinExistence type="inferred from homology"/>
<dbReference type="EMBL" id="FMZX01000001">
    <property type="protein sequence ID" value="SDC21890.1"/>
    <property type="molecule type" value="Genomic_DNA"/>
</dbReference>
<dbReference type="STRING" id="938405.SAMN02927895_00454"/>
<feature type="region of interest" description="Disordered" evidence="5">
    <location>
        <begin position="1"/>
        <end position="20"/>
    </location>
</feature>
<dbReference type="RefSeq" id="WP_090659727.1">
    <property type="nucleotide sequence ID" value="NZ_FMZX01000001.1"/>
</dbReference>
<evidence type="ECO:0000313" key="7">
    <source>
        <dbReference type="EMBL" id="SDC21890.1"/>
    </source>
</evidence>
<dbReference type="AlphaFoldDB" id="A0A1G6JT14"/>
<dbReference type="Proteomes" id="UP000198925">
    <property type="component" value="Unassembled WGS sequence"/>
</dbReference>
<organism evidence="7 8">
    <name type="scientific">Belnapia rosea</name>
    <dbReference type="NCBI Taxonomy" id="938405"/>
    <lineage>
        <taxon>Bacteria</taxon>
        <taxon>Pseudomonadati</taxon>
        <taxon>Pseudomonadota</taxon>
        <taxon>Alphaproteobacteria</taxon>
        <taxon>Acetobacterales</taxon>
        <taxon>Roseomonadaceae</taxon>
        <taxon>Belnapia</taxon>
    </lineage>
</organism>
<dbReference type="InterPro" id="IPR036388">
    <property type="entry name" value="WH-like_DNA-bd_sf"/>
</dbReference>
<evidence type="ECO:0000256" key="3">
    <source>
        <dbReference type="ARBA" id="ARBA00018111"/>
    </source>
</evidence>
<evidence type="ECO:0000256" key="4">
    <source>
        <dbReference type="ARBA" id="ARBA00022490"/>
    </source>
</evidence>